<gene>
    <name evidence="2" type="ORF">LCGC14_2340400</name>
</gene>
<feature type="region of interest" description="Disordered" evidence="1">
    <location>
        <begin position="76"/>
        <end position="127"/>
    </location>
</feature>
<comment type="caution">
    <text evidence="2">The sequence shown here is derived from an EMBL/GenBank/DDBJ whole genome shotgun (WGS) entry which is preliminary data.</text>
</comment>
<reference evidence="2" key="1">
    <citation type="journal article" date="2015" name="Nature">
        <title>Complex archaea that bridge the gap between prokaryotes and eukaryotes.</title>
        <authorList>
            <person name="Spang A."/>
            <person name="Saw J.H."/>
            <person name="Jorgensen S.L."/>
            <person name="Zaremba-Niedzwiedzka K."/>
            <person name="Martijn J."/>
            <person name="Lind A.E."/>
            <person name="van Eijk R."/>
            <person name="Schleper C."/>
            <person name="Guy L."/>
            <person name="Ettema T.J."/>
        </authorList>
    </citation>
    <scope>NUCLEOTIDE SEQUENCE</scope>
</reference>
<proteinExistence type="predicted"/>
<protein>
    <submittedName>
        <fullName evidence="2">Uncharacterized protein</fullName>
    </submittedName>
</protein>
<evidence type="ECO:0000256" key="1">
    <source>
        <dbReference type="SAM" id="MobiDB-lite"/>
    </source>
</evidence>
<accession>A0A0F9F798</accession>
<dbReference type="AlphaFoldDB" id="A0A0F9F798"/>
<sequence length="127" mass="13563">MNSTLPAIAGARLPDTYVRAKAALAACSRIDECKDWADKAEALASYAKQAKDDAMRKMADRIQARAIRRCGELLRQIDASKGGRPPKTQAGAHPSSRSKATASAGLSEHQRKTALRVASIPGPRHDG</sequence>
<name>A0A0F9F798_9ZZZZ</name>
<evidence type="ECO:0000313" key="2">
    <source>
        <dbReference type="EMBL" id="KKL46952.1"/>
    </source>
</evidence>
<dbReference type="EMBL" id="LAZR01033846">
    <property type="protein sequence ID" value="KKL46952.1"/>
    <property type="molecule type" value="Genomic_DNA"/>
</dbReference>
<organism evidence="2">
    <name type="scientific">marine sediment metagenome</name>
    <dbReference type="NCBI Taxonomy" id="412755"/>
    <lineage>
        <taxon>unclassified sequences</taxon>
        <taxon>metagenomes</taxon>
        <taxon>ecological metagenomes</taxon>
    </lineage>
</organism>